<proteinExistence type="predicted"/>
<evidence type="ECO:0000256" key="1">
    <source>
        <dbReference type="SAM" id="SignalP"/>
    </source>
</evidence>
<evidence type="ECO:0000313" key="3">
    <source>
        <dbReference type="Proteomes" id="UP000824025"/>
    </source>
</evidence>
<dbReference type="Proteomes" id="UP000824025">
    <property type="component" value="Unassembled WGS sequence"/>
</dbReference>
<comment type="caution">
    <text evidence="2">The sequence shown here is derived from an EMBL/GenBank/DDBJ whole genome shotgun (WGS) entry which is preliminary data.</text>
</comment>
<sequence length="793" mass="87814">MKRMLKKLSMIGLAVALILSLCLGVAACGGPDGSGNISVFVFCGDADAATYQDMIDTWAADYAAKLKAEDPETYGSDFSITVDLRTEADTNDYYEDLNSNLSAGIAEDIIYVSPSYVQLYVTNGYVLDLTDYIDFSQYNVSDLWQEALALYAHADGTRIIDRVVYSDESNSFYVANSDGTASGTEVGMYALPKDYSSFSIAYNANFFSDAFQTAYETTPDTHGAVWVYGTTPKDGTLPTASSTAQQASGIILPGQTVTYYPFNFYRYNDLASAYNAGDPVAVMSVNNNGYDVTIPCYPTDYYSAGTDDPNTIYDDTIVYPVYTYSEYSALTFAVSYYCTVYDSGRTGTTGRVEASQYTESWNLASWLNKSVHGVYGNDQYDYQGTYYLTSWLAGNGASIINEDSTSVICAEEDEATSTWGINSDKFIDAYAAFCAYGSDWNNNMYHTRSDLDSAIIGQGGFSGFTGGYEVFYGFGTWNISSFDTDKSVINNQIMATPISDDYALNSRVKNAMYESESYGNTSKSSWSGSEIQDAMKSRQNLWGARIDSVGYGINAMAAEKYTGEYAWKMDAVADLCAYLTINEDTQVSLTYAGSQMPNYMSQCGDYITGEGSFSGIVTPEHEDWDRCYAAARALAQINTDRVDGSTKIVDWLNSNGYEDIVEHVGELYQDSTLSYIDRSTSRAFRVLTMASLSTESRNLLVRMAEVNGAKDPCLYTYSNTWWRDTFATYEGSYLFNYNLDEGMYENYLANVGEIEQFQSSSKTLNNVYYYCQKLAEYGNARLQIVLQQAQQLA</sequence>
<gene>
    <name evidence="2" type="ORF">H9726_03395</name>
</gene>
<feature type="signal peptide" evidence="1">
    <location>
        <begin position="1"/>
        <end position="27"/>
    </location>
</feature>
<name>A0A9D2D6T7_9FIRM</name>
<dbReference type="EMBL" id="DXCF01000018">
    <property type="protein sequence ID" value="HIZ09515.1"/>
    <property type="molecule type" value="Genomic_DNA"/>
</dbReference>
<dbReference type="AlphaFoldDB" id="A0A9D2D6T7"/>
<evidence type="ECO:0000313" key="2">
    <source>
        <dbReference type="EMBL" id="HIZ09515.1"/>
    </source>
</evidence>
<feature type="chain" id="PRO_5039557473" description="Extracellular solute-binding protein" evidence="1">
    <location>
        <begin position="28"/>
        <end position="793"/>
    </location>
</feature>
<evidence type="ECO:0008006" key="4">
    <source>
        <dbReference type="Google" id="ProtNLM"/>
    </source>
</evidence>
<reference evidence="2" key="2">
    <citation type="submission" date="2021-04" db="EMBL/GenBank/DDBJ databases">
        <authorList>
            <person name="Gilroy R."/>
        </authorList>
    </citation>
    <scope>NUCLEOTIDE SEQUENCE</scope>
    <source>
        <strain evidence="2">CHK192-19661</strain>
    </source>
</reference>
<reference evidence="2" key="1">
    <citation type="journal article" date="2021" name="PeerJ">
        <title>Extensive microbial diversity within the chicken gut microbiome revealed by metagenomics and culture.</title>
        <authorList>
            <person name="Gilroy R."/>
            <person name="Ravi A."/>
            <person name="Getino M."/>
            <person name="Pursley I."/>
            <person name="Horton D.L."/>
            <person name="Alikhan N.F."/>
            <person name="Baker D."/>
            <person name="Gharbi K."/>
            <person name="Hall N."/>
            <person name="Watson M."/>
            <person name="Adriaenssens E.M."/>
            <person name="Foster-Nyarko E."/>
            <person name="Jarju S."/>
            <person name="Secka A."/>
            <person name="Antonio M."/>
            <person name="Oren A."/>
            <person name="Chaudhuri R.R."/>
            <person name="La Ragione R."/>
            <person name="Hildebrand F."/>
            <person name="Pallen M.J."/>
        </authorList>
    </citation>
    <scope>NUCLEOTIDE SEQUENCE</scope>
    <source>
        <strain evidence="2">CHK192-19661</strain>
    </source>
</reference>
<dbReference type="PROSITE" id="PS51257">
    <property type="entry name" value="PROKAR_LIPOPROTEIN"/>
    <property type="match status" value="1"/>
</dbReference>
<dbReference type="SUPFAM" id="SSF53850">
    <property type="entry name" value="Periplasmic binding protein-like II"/>
    <property type="match status" value="1"/>
</dbReference>
<accession>A0A9D2D6T7</accession>
<protein>
    <recommendedName>
        <fullName evidence="4">Extracellular solute-binding protein</fullName>
    </recommendedName>
</protein>
<organism evidence="2 3">
    <name type="scientific">Candidatus Borkfalkia avicola</name>
    <dbReference type="NCBI Taxonomy" id="2838503"/>
    <lineage>
        <taxon>Bacteria</taxon>
        <taxon>Bacillati</taxon>
        <taxon>Bacillota</taxon>
        <taxon>Clostridia</taxon>
        <taxon>Christensenellales</taxon>
        <taxon>Christensenellaceae</taxon>
        <taxon>Candidatus Borkfalkia</taxon>
    </lineage>
</organism>
<keyword evidence="1" id="KW-0732">Signal</keyword>
<dbReference type="Gene3D" id="3.40.190.10">
    <property type="entry name" value="Periplasmic binding protein-like II"/>
    <property type="match status" value="1"/>
</dbReference>